<dbReference type="InterPro" id="IPR000073">
    <property type="entry name" value="AB_hydrolase_1"/>
</dbReference>
<protein>
    <recommendedName>
        <fullName evidence="1">AB hydrolase-1 domain-containing protein</fullName>
    </recommendedName>
</protein>
<dbReference type="AlphaFoldDB" id="A0A381Q7Z2"/>
<dbReference type="Gene3D" id="3.40.50.1820">
    <property type="entry name" value="alpha/beta hydrolase"/>
    <property type="match status" value="1"/>
</dbReference>
<dbReference type="Pfam" id="PF12697">
    <property type="entry name" value="Abhydrolase_6"/>
    <property type="match status" value="1"/>
</dbReference>
<evidence type="ECO:0000259" key="1">
    <source>
        <dbReference type="Pfam" id="PF12697"/>
    </source>
</evidence>
<dbReference type="SUPFAM" id="SSF53474">
    <property type="entry name" value="alpha/beta-Hydrolases"/>
    <property type="match status" value="1"/>
</dbReference>
<accession>A0A381Q7Z2</accession>
<dbReference type="InterPro" id="IPR029058">
    <property type="entry name" value="AB_hydrolase_fold"/>
</dbReference>
<proteinExistence type="predicted"/>
<dbReference type="InterPro" id="IPR050266">
    <property type="entry name" value="AB_hydrolase_sf"/>
</dbReference>
<dbReference type="EMBL" id="UINC01001236">
    <property type="protein sequence ID" value="SUZ75170.1"/>
    <property type="molecule type" value="Genomic_DNA"/>
</dbReference>
<reference evidence="2" key="1">
    <citation type="submission" date="2018-05" db="EMBL/GenBank/DDBJ databases">
        <authorList>
            <person name="Lanie J.A."/>
            <person name="Ng W.-L."/>
            <person name="Kazmierczak K.M."/>
            <person name="Andrzejewski T.M."/>
            <person name="Davidsen T.M."/>
            <person name="Wayne K.J."/>
            <person name="Tettelin H."/>
            <person name="Glass J.I."/>
            <person name="Rusch D."/>
            <person name="Podicherti R."/>
            <person name="Tsui H.-C.T."/>
            <person name="Winkler M.E."/>
        </authorList>
    </citation>
    <scope>NUCLEOTIDE SEQUENCE</scope>
</reference>
<feature type="domain" description="AB hydrolase-1" evidence="1">
    <location>
        <begin position="28"/>
        <end position="254"/>
    </location>
</feature>
<dbReference type="PANTHER" id="PTHR43798">
    <property type="entry name" value="MONOACYLGLYCEROL LIPASE"/>
    <property type="match status" value="1"/>
</dbReference>
<evidence type="ECO:0000313" key="2">
    <source>
        <dbReference type="EMBL" id="SUZ75170.1"/>
    </source>
</evidence>
<gene>
    <name evidence="2" type="ORF">METZ01_LOCUS28024</name>
</gene>
<sequence length="261" mass="27456">VDIERREVATGSGPVTAFELGEGPVVGFLHGPAGLDEPTACMRDLAVDHRVVAPCLPGFGPTPGDPTLRTVHDWVVFLSELTDRLGLVGSRWVASSVSAMLALELAAVRPEAFRSLVAVAPTGLWDPDDPGVDLYSLSLTDQEAHLVADEEVRTALATLPEGLDADGLVELGVSRYVRRRTAASLVWPLPDHGLADRLHRVVAEVVLVWGSEDRIVPPSYGERFAGLLPTATVAPPIAGAAHLVALDAPAAVAAIVRNDSG</sequence>
<dbReference type="PRINTS" id="PR00111">
    <property type="entry name" value="ABHYDROLASE"/>
</dbReference>
<name>A0A381Q7Z2_9ZZZZ</name>
<feature type="non-terminal residue" evidence="2">
    <location>
        <position position="1"/>
    </location>
</feature>
<organism evidence="2">
    <name type="scientific">marine metagenome</name>
    <dbReference type="NCBI Taxonomy" id="408172"/>
    <lineage>
        <taxon>unclassified sequences</taxon>
        <taxon>metagenomes</taxon>
        <taxon>ecological metagenomes</taxon>
    </lineage>
</organism>